<feature type="chain" id="PRO_5002523464" description="Transmembrane protein" evidence="1">
    <location>
        <begin position="34"/>
        <end position="287"/>
    </location>
</feature>
<protein>
    <recommendedName>
        <fullName evidence="3">Transmembrane protein</fullName>
    </recommendedName>
</protein>
<reference evidence="2" key="1">
    <citation type="journal article" date="2015" name="PLoS ONE">
        <title>Comprehensive Evaluation of Toxoplasma gondii VEG and Neospora caninum LIV Genomes with Tachyzoite Stage Transcriptome and Proteome Defines Novel Transcript Features.</title>
        <authorList>
            <person name="Ramaprasad A."/>
            <person name="Mourier T."/>
            <person name="Naeem R."/>
            <person name="Malas T.B."/>
            <person name="Moussa E."/>
            <person name="Panigrahi A."/>
            <person name="Vermont S.J."/>
            <person name="Otto T.D."/>
            <person name="Wastling J."/>
            <person name="Pain A."/>
        </authorList>
    </citation>
    <scope>NUCLEOTIDE SEQUENCE</scope>
    <source>
        <strain evidence="2">VEG</strain>
    </source>
</reference>
<gene>
    <name evidence="2" type="ORF">BN1205_057330</name>
</gene>
<feature type="signal peptide" evidence="1">
    <location>
        <begin position="1"/>
        <end position="33"/>
    </location>
</feature>
<organism evidence="2">
    <name type="scientific">Toxoplasma gondii (strain ATCC 50861 / VEG)</name>
    <dbReference type="NCBI Taxonomy" id="432359"/>
    <lineage>
        <taxon>Eukaryota</taxon>
        <taxon>Sar</taxon>
        <taxon>Alveolata</taxon>
        <taxon>Apicomplexa</taxon>
        <taxon>Conoidasida</taxon>
        <taxon>Coccidia</taxon>
        <taxon>Eucoccidiorida</taxon>
        <taxon>Eimeriorina</taxon>
        <taxon>Sarcocystidae</taxon>
        <taxon>Toxoplasma</taxon>
    </lineage>
</organism>
<sequence length="287" mass="33130">MNGQHRMAHVSKFRLCTAAFLVFLRSDIRLSSSLAWITGHEWPDISLEGINLLFSSFLNTTEINRDTSLDHVHPYWRRLAKAIQYPITHSYPFEPVRQAGSVDRGDENSQMRDFFALSQMDEFLNSTQSDEALNGFLFSSRGLPPLRTPWNPGFFYAVPLNDTFPRFPNTIPHSFPSATQVRSFLGKIQGVQPILGGPWQERREAAFERLVVPPEQPSLLRNFTFTAFPSWRSTIYSVAVTKEMVLEPLRQLLLDNIRAKSDIYFHIFRWYRELFPLPLATDSSFLP</sequence>
<dbReference type="EMBL" id="LN714492">
    <property type="protein sequence ID" value="CEL72266.1"/>
    <property type="molecule type" value="Genomic_DNA"/>
</dbReference>
<evidence type="ECO:0000256" key="1">
    <source>
        <dbReference type="SAM" id="SignalP"/>
    </source>
</evidence>
<evidence type="ECO:0008006" key="3">
    <source>
        <dbReference type="Google" id="ProtNLM"/>
    </source>
</evidence>
<proteinExistence type="predicted"/>
<evidence type="ECO:0000313" key="2">
    <source>
        <dbReference type="EMBL" id="CEL72266.1"/>
    </source>
</evidence>
<accession>A0A0F7UV10</accession>
<name>A0A0F7UV10_TOXGV</name>
<keyword evidence="1" id="KW-0732">Signal</keyword>
<dbReference type="AlphaFoldDB" id="A0A0F7UV10"/>